<sequence length="252" mass="27206">MNAAFKSKFLRREKLLGIVLSLPLPEIAEMAAQAGFDWLFLDMEHGLLDFAAVQRMAMAAGPRCACLARLPSSSSVWIKKTLDLGVAGIIVPMVNTPEEAARVAQHAQYPPAGRRSVGVGRAHRYGQNFRVYVDTANQYTTVIAQIEHIQAVQNLEGILQVPGIDGVLVGPFDLSASMGKPGFTDDPEVRAAIEHVVQVCQERARPCGIFMGDPTGARWAMEKGFSMVACSTDTLLLNTALSNLLKDLKGAA</sequence>
<evidence type="ECO:0000259" key="4">
    <source>
        <dbReference type="Pfam" id="PF03328"/>
    </source>
</evidence>
<dbReference type="Proteomes" id="UP000253922">
    <property type="component" value="Unassembled WGS sequence"/>
</dbReference>
<dbReference type="RefSeq" id="WP_062195996.1">
    <property type="nucleotide sequence ID" value="NZ_DF967966.1"/>
</dbReference>
<organism evidence="6 8">
    <name type="scientific">Anaerolinea thermolimosa</name>
    <dbReference type="NCBI Taxonomy" id="229919"/>
    <lineage>
        <taxon>Bacteria</taxon>
        <taxon>Bacillati</taxon>
        <taxon>Chloroflexota</taxon>
        <taxon>Anaerolineae</taxon>
        <taxon>Anaerolineales</taxon>
        <taxon>Anaerolineaceae</taxon>
        <taxon>Anaerolinea</taxon>
    </lineage>
</organism>
<dbReference type="InterPro" id="IPR005000">
    <property type="entry name" value="Aldolase/citrate-lyase_domain"/>
</dbReference>
<keyword evidence="7" id="KW-1185">Reference proteome</keyword>
<evidence type="ECO:0000313" key="6">
    <source>
        <dbReference type="EMBL" id="HCE17354.1"/>
    </source>
</evidence>
<keyword evidence="2" id="KW-0479">Metal-binding</keyword>
<evidence type="ECO:0000256" key="3">
    <source>
        <dbReference type="ARBA" id="ARBA00023239"/>
    </source>
</evidence>
<dbReference type="InterPro" id="IPR015813">
    <property type="entry name" value="Pyrv/PenolPyrv_kinase-like_dom"/>
</dbReference>
<dbReference type="STRING" id="229919.GCA_001050195_03252"/>
<evidence type="ECO:0000256" key="2">
    <source>
        <dbReference type="ARBA" id="ARBA00022723"/>
    </source>
</evidence>
<gene>
    <name evidence="5" type="ORF">ATHL_03314</name>
    <name evidence="6" type="ORF">DEQ80_05805</name>
</gene>
<reference evidence="6 8" key="3">
    <citation type="journal article" date="2018" name="Nat. Biotechnol.">
        <title>A standardized bacterial taxonomy based on genome phylogeny substantially revises the tree of life.</title>
        <authorList>
            <person name="Parks D.H."/>
            <person name="Chuvochina M."/>
            <person name="Waite D.W."/>
            <person name="Rinke C."/>
            <person name="Skarshewski A."/>
            <person name="Chaumeil P.A."/>
            <person name="Hugenholtz P."/>
        </authorList>
    </citation>
    <scope>NUCLEOTIDE SEQUENCE [LARGE SCALE GENOMIC DNA]</scope>
    <source>
        <strain evidence="6">UBA8781</strain>
    </source>
</reference>
<evidence type="ECO:0000313" key="5">
    <source>
        <dbReference type="EMBL" id="GAP08412.1"/>
    </source>
</evidence>
<dbReference type="PANTHER" id="PTHR30502:SF0">
    <property type="entry name" value="PHOSPHOENOLPYRUVATE CARBOXYLASE FAMILY PROTEIN"/>
    <property type="match status" value="1"/>
</dbReference>
<name>A0A3D1JFX4_9CHLR</name>
<dbReference type="AlphaFoldDB" id="A0A3D1JFX4"/>
<dbReference type="Proteomes" id="UP000264141">
    <property type="component" value="Unassembled WGS sequence"/>
</dbReference>
<dbReference type="GO" id="GO:0046872">
    <property type="term" value="F:metal ion binding"/>
    <property type="evidence" value="ECO:0007669"/>
    <property type="project" value="UniProtKB-KW"/>
</dbReference>
<comment type="similarity">
    <text evidence="1">Belongs to the HpcH/HpaI aldolase family.</text>
</comment>
<dbReference type="SUPFAM" id="SSF51621">
    <property type="entry name" value="Phosphoenolpyruvate/pyruvate domain"/>
    <property type="match status" value="1"/>
</dbReference>
<dbReference type="GO" id="GO:0005737">
    <property type="term" value="C:cytoplasm"/>
    <property type="evidence" value="ECO:0007669"/>
    <property type="project" value="TreeGrafter"/>
</dbReference>
<accession>A0A3D1JFX4</accession>
<keyword evidence="3" id="KW-0456">Lyase</keyword>
<reference evidence="7" key="2">
    <citation type="submission" date="2015-07" db="EMBL/GenBank/DDBJ databases">
        <title>Draft Genome Sequences of Anaerolinea thermolimosa IMO-1, Bellilinea caldifistulae GOMI-1, Leptolinea tardivitalis YMTK-2, Levilinea saccharolytica KIBI-1,Longilinea arvoryzae KOME-1, Previously Described as Members of the Anaerolineaceae (Chloroflexi).</title>
        <authorList>
            <person name="Sekiguchi Y."/>
            <person name="Ohashi A."/>
            <person name="Matsuura N."/>
            <person name="Tourlousse M.D."/>
        </authorList>
    </citation>
    <scope>NUCLEOTIDE SEQUENCE [LARGE SCALE GENOMIC DNA]</scope>
    <source>
        <strain evidence="7">IMO-1</strain>
    </source>
</reference>
<dbReference type="EMBL" id="DPBP01000025">
    <property type="protein sequence ID" value="HCE17354.1"/>
    <property type="molecule type" value="Genomic_DNA"/>
</dbReference>
<dbReference type="InterPro" id="IPR050251">
    <property type="entry name" value="HpcH-HpaI_aldolase"/>
</dbReference>
<dbReference type="Gene3D" id="3.20.20.60">
    <property type="entry name" value="Phosphoenolpyruvate-binding domains"/>
    <property type="match status" value="1"/>
</dbReference>
<proteinExistence type="inferred from homology"/>
<evidence type="ECO:0000256" key="1">
    <source>
        <dbReference type="ARBA" id="ARBA00005568"/>
    </source>
</evidence>
<evidence type="ECO:0000313" key="7">
    <source>
        <dbReference type="Proteomes" id="UP000253922"/>
    </source>
</evidence>
<evidence type="ECO:0000313" key="8">
    <source>
        <dbReference type="Proteomes" id="UP000264141"/>
    </source>
</evidence>
<dbReference type="GO" id="GO:0016832">
    <property type="term" value="F:aldehyde-lyase activity"/>
    <property type="evidence" value="ECO:0007669"/>
    <property type="project" value="TreeGrafter"/>
</dbReference>
<dbReference type="PANTHER" id="PTHR30502">
    <property type="entry name" value="2-KETO-3-DEOXY-L-RHAMNONATE ALDOLASE"/>
    <property type="match status" value="1"/>
</dbReference>
<dbReference type="InterPro" id="IPR040442">
    <property type="entry name" value="Pyrv_kinase-like_dom_sf"/>
</dbReference>
<dbReference type="EMBL" id="DF967966">
    <property type="protein sequence ID" value="GAP08412.1"/>
    <property type="molecule type" value="Genomic_DNA"/>
</dbReference>
<protein>
    <submittedName>
        <fullName evidence="6">2,4-dihydroxyhept-2-ene-1,7-dioic acid aldolase</fullName>
    </submittedName>
</protein>
<reference evidence="5" key="1">
    <citation type="journal article" date="2015" name="Genome Announc.">
        <title>Draft Genome Sequences of Anaerolinea thermolimosa IMO-1, Bellilinea caldifistulae GOMI-1, Leptolinea tardivitalis YMTK-2, Levilinea saccharolytica KIBI-1, Longilinea arvoryzae KOME-1, Previously Described as Members of the Class Anaerolineae (Chloroflexi).</title>
        <authorList>
            <person name="Matsuura N."/>
            <person name="Tourlousse M.D."/>
            <person name="Ohashi A."/>
            <person name="Hugenholtz P."/>
            <person name="Sekiguchi Y."/>
        </authorList>
    </citation>
    <scope>NUCLEOTIDE SEQUENCE</scope>
    <source>
        <strain evidence="5">IMO-1</strain>
    </source>
</reference>
<dbReference type="Pfam" id="PF03328">
    <property type="entry name" value="HpcH_HpaI"/>
    <property type="match status" value="1"/>
</dbReference>
<feature type="domain" description="HpcH/HpaI aldolase/citrate lyase" evidence="4">
    <location>
        <begin position="24"/>
        <end position="237"/>
    </location>
</feature>
<dbReference type="OrthoDB" id="86160at2"/>